<dbReference type="AlphaFoldDB" id="A0A5J4WTP2"/>
<name>A0A5J4WTP2_9EUKA</name>
<dbReference type="InterPro" id="IPR036872">
    <property type="entry name" value="CH_dom_sf"/>
</dbReference>
<protein>
    <submittedName>
        <fullName evidence="1">Uncharacterized protein</fullName>
    </submittedName>
</protein>
<dbReference type="EMBL" id="SNRW01000977">
    <property type="protein sequence ID" value="KAA6398348.1"/>
    <property type="molecule type" value="Genomic_DNA"/>
</dbReference>
<dbReference type="InterPro" id="IPR043136">
    <property type="entry name" value="B30.2/SPRY_sf"/>
</dbReference>
<evidence type="ECO:0000313" key="2">
    <source>
        <dbReference type="Proteomes" id="UP000324800"/>
    </source>
</evidence>
<organism evidence="1 2">
    <name type="scientific">Streblomastix strix</name>
    <dbReference type="NCBI Taxonomy" id="222440"/>
    <lineage>
        <taxon>Eukaryota</taxon>
        <taxon>Metamonada</taxon>
        <taxon>Preaxostyla</taxon>
        <taxon>Oxymonadida</taxon>
        <taxon>Streblomastigidae</taxon>
        <taxon>Streblomastix</taxon>
    </lineage>
</organism>
<dbReference type="Proteomes" id="UP000324800">
    <property type="component" value="Unassembled WGS sequence"/>
</dbReference>
<dbReference type="SUPFAM" id="SSF47576">
    <property type="entry name" value="Calponin-homology domain, CH-domain"/>
    <property type="match status" value="1"/>
</dbReference>
<accession>A0A5J4WTP2</accession>
<evidence type="ECO:0000313" key="1">
    <source>
        <dbReference type="EMBL" id="KAA6398348.1"/>
    </source>
</evidence>
<comment type="caution">
    <text evidence="1">The sequence shown here is derived from an EMBL/GenBank/DDBJ whole genome shotgun (WGS) entry which is preliminary data.</text>
</comment>
<dbReference type="Gene3D" id="2.60.120.920">
    <property type="match status" value="1"/>
</dbReference>
<proteinExistence type="predicted"/>
<reference evidence="1 2" key="1">
    <citation type="submission" date="2019-03" db="EMBL/GenBank/DDBJ databases">
        <title>Single cell metagenomics reveals metabolic interactions within the superorganism composed of flagellate Streblomastix strix and complex community of Bacteroidetes bacteria on its surface.</title>
        <authorList>
            <person name="Treitli S.C."/>
            <person name="Kolisko M."/>
            <person name="Husnik F."/>
            <person name="Keeling P."/>
            <person name="Hampl V."/>
        </authorList>
    </citation>
    <scope>NUCLEOTIDE SEQUENCE [LARGE SCALE GENOMIC DNA]</scope>
    <source>
        <strain evidence="1">ST1C</strain>
    </source>
</reference>
<sequence length="202" mass="22819">MSALHASERELVGWINKQPYLDGEPSLNCTIVNNGDNLKNGVVLCELVEILGEIPSPPLPKRIIDIDGVQKRISNKQSVGIIRDSHDIPVGKGPWDQQNKMHVAYYYGINGGGQVYHKDENIKGVVEFQNNQILRQELDFNQGTLIFFVDGIQQPVYISGINEKVRFFIQMYHENASCIILSLKQLANPTQVHIANKKVIQW</sequence>
<gene>
    <name evidence="1" type="ORF">EZS28_006126</name>
</gene>